<comment type="caution">
    <text evidence="3">The sequence shown here is derived from an EMBL/GenBank/DDBJ whole genome shotgun (WGS) entry which is preliminary data.</text>
</comment>
<organism evidence="3 4">
    <name type="scientific">Staphylotrichum tortipilum</name>
    <dbReference type="NCBI Taxonomy" id="2831512"/>
    <lineage>
        <taxon>Eukaryota</taxon>
        <taxon>Fungi</taxon>
        <taxon>Dikarya</taxon>
        <taxon>Ascomycota</taxon>
        <taxon>Pezizomycotina</taxon>
        <taxon>Sordariomycetes</taxon>
        <taxon>Sordariomycetidae</taxon>
        <taxon>Sordariales</taxon>
        <taxon>Chaetomiaceae</taxon>
        <taxon>Staphylotrichum</taxon>
    </lineage>
</organism>
<protein>
    <submittedName>
        <fullName evidence="3">Kinase-like protein</fullName>
    </submittedName>
</protein>
<keyword evidence="3" id="KW-0418">Kinase</keyword>
<dbReference type="GO" id="GO:0004672">
    <property type="term" value="F:protein kinase activity"/>
    <property type="evidence" value="ECO:0007669"/>
    <property type="project" value="InterPro"/>
</dbReference>
<sequence length="296" mass="32561">MGLRELTTCTYVRVKRVLTSGGSAWIGEVDDSTVLKYPAAAGEDVERIEAEKNMLQAIPPYKHVIGFKGFTDEGIYLERAINGTVVKYILESGQPISLQQRLAWCRQTAEAVAWVHVSRAGMAMLPSNLLLDKDLHVKLSDFQGKLLTEDGTVLADGWSMEGCRFSCPRGDDDFRANIKMDLFALGCTIYFIVMGHAIYPVMVDGEESYRRMVGERLAKRDWPREQHVCGAITLKCWEQQYESAAGVVRDLEIVEQEHELDAGGSGSGPDGGAAGGPERIAVVSLSLCIPYLITLA</sequence>
<keyword evidence="1" id="KW-0812">Transmembrane</keyword>
<dbReference type="InterPro" id="IPR000719">
    <property type="entry name" value="Prot_kinase_dom"/>
</dbReference>
<dbReference type="EMBL" id="MU856033">
    <property type="protein sequence ID" value="KAK3897954.1"/>
    <property type="molecule type" value="Genomic_DNA"/>
</dbReference>
<keyword evidence="3" id="KW-0808">Transferase</keyword>
<dbReference type="SMART" id="SM00220">
    <property type="entry name" value="S_TKc"/>
    <property type="match status" value="1"/>
</dbReference>
<dbReference type="InterPro" id="IPR011009">
    <property type="entry name" value="Kinase-like_dom_sf"/>
</dbReference>
<evidence type="ECO:0000259" key="2">
    <source>
        <dbReference type="SMART" id="SM00220"/>
    </source>
</evidence>
<evidence type="ECO:0000256" key="1">
    <source>
        <dbReference type="SAM" id="Phobius"/>
    </source>
</evidence>
<feature type="domain" description="Protein kinase" evidence="2">
    <location>
        <begin position="12"/>
        <end position="254"/>
    </location>
</feature>
<reference evidence="3" key="2">
    <citation type="submission" date="2023-05" db="EMBL/GenBank/DDBJ databases">
        <authorList>
            <consortium name="Lawrence Berkeley National Laboratory"/>
            <person name="Steindorff A."/>
            <person name="Hensen N."/>
            <person name="Bonometti L."/>
            <person name="Westerberg I."/>
            <person name="Brannstrom I.O."/>
            <person name="Guillou S."/>
            <person name="Cros-Aarteil S."/>
            <person name="Calhoun S."/>
            <person name="Haridas S."/>
            <person name="Kuo A."/>
            <person name="Mondo S."/>
            <person name="Pangilinan J."/>
            <person name="Riley R."/>
            <person name="Labutti K."/>
            <person name="Andreopoulos B."/>
            <person name="Lipzen A."/>
            <person name="Chen C."/>
            <person name="Yanf M."/>
            <person name="Daum C."/>
            <person name="Ng V."/>
            <person name="Clum A."/>
            <person name="Ohm R."/>
            <person name="Martin F."/>
            <person name="Silar P."/>
            <person name="Natvig D."/>
            <person name="Lalanne C."/>
            <person name="Gautier V."/>
            <person name="Ament-Velasquez S.L."/>
            <person name="Kruys A."/>
            <person name="Hutchinson M.I."/>
            <person name="Powell A.J."/>
            <person name="Barry K."/>
            <person name="Miller A.N."/>
            <person name="Grigoriev I.V."/>
            <person name="Debuchy R."/>
            <person name="Gladieux P."/>
            <person name="Thoren M.H."/>
            <person name="Johannesson H."/>
        </authorList>
    </citation>
    <scope>NUCLEOTIDE SEQUENCE</scope>
    <source>
        <strain evidence="3">CBS 103.79</strain>
    </source>
</reference>
<gene>
    <name evidence="3" type="ORF">C8A05DRAFT_19380</name>
</gene>
<keyword evidence="1" id="KW-1133">Transmembrane helix</keyword>
<keyword evidence="4" id="KW-1185">Reference proteome</keyword>
<dbReference type="SUPFAM" id="SSF56112">
    <property type="entry name" value="Protein kinase-like (PK-like)"/>
    <property type="match status" value="1"/>
</dbReference>
<dbReference type="GO" id="GO:0005524">
    <property type="term" value="F:ATP binding"/>
    <property type="evidence" value="ECO:0007669"/>
    <property type="project" value="InterPro"/>
</dbReference>
<dbReference type="Proteomes" id="UP001303889">
    <property type="component" value="Unassembled WGS sequence"/>
</dbReference>
<dbReference type="Gene3D" id="1.10.510.10">
    <property type="entry name" value="Transferase(Phosphotransferase) domain 1"/>
    <property type="match status" value="1"/>
</dbReference>
<dbReference type="AlphaFoldDB" id="A0AAN6MCK8"/>
<dbReference type="InterPro" id="IPR001245">
    <property type="entry name" value="Ser-Thr/Tyr_kinase_cat_dom"/>
</dbReference>
<evidence type="ECO:0000313" key="3">
    <source>
        <dbReference type="EMBL" id="KAK3897954.1"/>
    </source>
</evidence>
<evidence type="ECO:0000313" key="4">
    <source>
        <dbReference type="Proteomes" id="UP001303889"/>
    </source>
</evidence>
<feature type="transmembrane region" description="Helical" evidence="1">
    <location>
        <begin position="182"/>
        <end position="202"/>
    </location>
</feature>
<keyword evidence="1" id="KW-0472">Membrane</keyword>
<name>A0AAN6MCK8_9PEZI</name>
<reference evidence="3" key="1">
    <citation type="journal article" date="2023" name="Mol. Phylogenet. Evol.">
        <title>Genome-scale phylogeny and comparative genomics of the fungal order Sordariales.</title>
        <authorList>
            <person name="Hensen N."/>
            <person name="Bonometti L."/>
            <person name="Westerberg I."/>
            <person name="Brannstrom I.O."/>
            <person name="Guillou S."/>
            <person name="Cros-Aarteil S."/>
            <person name="Calhoun S."/>
            <person name="Haridas S."/>
            <person name="Kuo A."/>
            <person name="Mondo S."/>
            <person name="Pangilinan J."/>
            <person name="Riley R."/>
            <person name="LaButti K."/>
            <person name="Andreopoulos B."/>
            <person name="Lipzen A."/>
            <person name="Chen C."/>
            <person name="Yan M."/>
            <person name="Daum C."/>
            <person name="Ng V."/>
            <person name="Clum A."/>
            <person name="Steindorff A."/>
            <person name="Ohm R.A."/>
            <person name="Martin F."/>
            <person name="Silar P."/>
            <person name="Natvig D.O."/>
            <person name="Lalanne C."/>
            <person name="Gautier V."/>
            <person name="Ament-Velasquez S.L."/>
            <person name="Kruys A."/>
            <person name="Hutchinson M.I."/>
            <person name="Powell A.J."/>
            <person name="Barry K."/>
            <person name="Miller A.N."/>
            <person name="Grigoriev I.V."/>
            <person name="Debuchy R."/>
            <person name="Gladieux P."/>
            <person name="Hiltunen Thoren M."/>
            <person name="Johannesson H."/>
        </authorList>
    </citation>
    <scope>NUCLEOTIDE SEQUENCE</scope>
    <source>
        <strain evidence="3">CBS 103.79</strain>
    </source>
</reference>
<dbReference type="Pfam" id="PF07714">
    <property type="entry name" value="PK_Tyr_Ser-Thr"/>
    <property type="match status" value="1"/>
</dbReference>
<proteinExistence type="predicted"/>
<accession>A0AAN6MCK8</accession>